<accession>A0AAE6SHZ1</accession>
<keyword evidence="1" id="KW-1133">Transmembrane helix</keyword>
<dbReference type="AlphaFoldDB" id="A0AAE6SHZ1"/>
<gene>
    <name evidence="2" type="ORF">GWI30_08840</name>
</gene>
<dbReference type="EMBL" id="CP047962">
    <property type="protein sequence ID" value="QHQ50984.1"/>
    <property type="molecule type" value="Genomic_DNA"/>
</dbReference>
<evidence type="ECO:0000256" key="1">
    <source>
        <dbReference type="SAM" id="Phobius"/>
    </source>
</evidence>
<sequence length="80" mass="8535">MDAGNGDQLQQTGDWLSRMVGPGGGYLWMVILALWGGTASYLSRLKQNQALTFSLAELAGEWAISGFAGLLMPTSVPRCT</sequence>
<dbReference type="InterPro" id="IPR032126">
    <property type="entry name" value="LydA_holin"/>
</dbReference>
<dbReference type="Proteomes" id="UP000463871">
    <property type="component" value="Chromosome"/>
</dbReference>
<feature type="transmembrane region" description="Helical" evidence="1">
    <location>
        <begin position="25"/>
        <end position="42"/>
    </location>
</feature>
<name>A0AAE6SHZ1_AERME</name>
<reference evidence="2 3" key="1">
    <citation type="submission" date="2020-01" db="EMBL/GenBank/DDBJ databases">
        <title>Complete genome of Aeromonas media MC64.</title>
        <authorList>
            <person name="Cao G."/>
            <person name="Fu J."/>
            <person name="Zhong C."/>
        </authorList>
    </citation>
    <scope>NUCLEOTIDE SEQUENCE [LARGE SCALE GENOMIC DNA]</scope>
    <source>
        <strain evidence="2 3">MC64</strain>
    </source>
</reference>
<dbReference type="Pfam" id="PF16083">
    <property type="entry name" value="Phage_holin_3_3"/>
    <property type="match status" value="1"/>
</dbReference>
<keyword evidence="1" id="KW-0472">Membrane</keyword>
<protein>
    <submittedName>
        <fullName evidence="2">Uncharacterized protein</fullName>
    </submittedName>
</protein>
<keyword evidence="1" id="KW-0812">Transmembrane</keyword>
<proteinExistence type="predicted"/>
<organism evidence="2 3">
    <name type="scientific">Aeromonas media</name>
    <dbReference type="NCBI Taxonomy" id="651"/>
    <lineage>
        <taxon>Bacteria</taxon>
        <taxon>Pseudomonadati</taxon>
        <taxon>Pseudomonadota</taxon>
        <taxon>Gammaproteobacteria</taxon>
        <taxon>Aeromonadales</taxon>
        <taxon>Aeromonadaceae</taxon>
        <taxon>Aeromonas</taxon>
    </lineage>
</organism>
<dbReference type="RefSeq" id="WP_161507072.1">
    <property type="nucleotide sequence ID" value="NZ_CAWPID010000001.1"/>
</dbReference>
<evidence type="ECO:0000313" key="2">
    <source>
        <dbReference type="EMBL" id="QHQ50984.1"/>
    </source>
</evidence>
<evidence type="ECO:0000313" key="3">
    <source>
        <dbReference type="Proteomes" id="UP000463871"/>
    </source>
</evidence>